<keyword evidence="3" id="KW-1185">Reference proteome</keyword>
<accession>A0A2Z6QXP8</accession>
<dbReference type="Proteomes" id="UP000615446">
    <property type="component" value="Unassembled WGS sequence"/>
</dbReference>
<dbReference type="Proteomes" id="UP000247702">
    <property type="component" value="Unassembled WGS sequence"/>
</dbReference>
<gene>
    <name evidence="2" type="ORF">RCL2_002808200</name>
    <name evidence="1" type="ORF">RclHR1_16170003</name>
</gene>
<dbReference type="EMBL" id="BLAL01000300">
    <property type="protein sequence ID" value="GET01686.1"/>
    <property type="molecule type" value="Genomic_DNA"/>
</dbReference>
<evidence type="ECO:0000313" key="3">
    <source>
        <dbReference type="Proteomes" id="UP000247702"/>
    </source>
</evidence>
<comment type="caution">
    <text evidence="1">The sequence shown here is derived from an EMBL/GenBank/DDBJ whole genome shotgun (WGS) entry which is preliminary data.</text>
</comment>
<reference evidence="2" key="2">
    <citation type="submission" date="2019-10" db="EMBL/GenBank/DDBJ databases">
        <title>Conservation and host-specific expression of non-tandemly repeated heterogenous ribosome RNA gene in arbuscular mycorrhizal fungi.</title>
        <authorList>
            <person name="Maeda T."/>
            <person name="Kobayashi Y."/>
            <person name="Nakagawa T."/>
            <person name="Ezawa T."/>
            <person name="Yamaguchi K."/>
            <person name="Bino T."/>
            <person name="Nishimoto Y."/>
            <person name="Shigenobu S."/>
            <person name="Kawaguchi M."/>
        </authorList>
    </citation>
    <scope>NUCLEOTIDE SEQUENCE</scope>
    <source>
        <strain evidence="2">HR1</strain>
    </source>
</reference>
<protein>
    <submittedName>
        <fullName evidence="1">Uncharacterized protein</fullName>
    </submittedName>
</protein>
<sequence length="176" mass="21012">MVTYGYLIGKNIETFRLFVPHRLNKIQLTPSRSRFIVMGTKDSIFDWMEYYERLVCEFSSLQLDHTTAENHLRFELHDDEEQHHCCNIIRKLFSNGTKKYNGSSKMRLEISIHNNIARNSGHVEQLHQHYSAPVMEANCKSGTRLLNILNEWYDYRISNNNKFNYEQLRKICDYEI</sequence>
<dbReference type="EMBL" id="BEXD01000688">
    <property type="protein sequence ID" value="GBB89471.1"/>
    <property type="molecule type" value="Genomic_DNA"/>
</dbReference>
<organism evidence="1 3">
    <name type="scientific">Rhizophagus clarus</name>
    <dbReference type="NCBI Taxonomy" id="94130"/>
    <lineage>
        <taxon>Eukaryota</taxon>
        <taxon>Fungi</taxon>
        <taxon>Fungi incertae sedis</taxon>
        <taxon>Mucoromycota</taxon>
        <taxon>Glomeromycotina</taxon>
        <taxon>Glomeromycetes</taxon>
        <taxon>Glomerales</taxon>
        <taxon>Glomeraceae</taxon>
        <taxon>Rhizophagus</taxon>
    </lineage>
</organism>
<proteinExistence type="predicted"/>
<dbReference type="AlphaFoldDB" id="A0A2Z6QXP8"/>
<evidence type="ECO:0000313" key="1">
    <source>
        <dbReference type="EMBL" id="GBB89471.1"/>
    </source>
</evidence>
<evidence type="ECO:0000313" key="2">
    <source>
        <dbReference type="EMBL" id="GET01686.1"/>
    </source>
</evidence>
<name>A0A2Z6QXP8_9GLOM</name>
<dbReference type="OrthoDB" id="2304265at2759"/>
<reference evidence="1 3" key="1">
    <citation type="submission" date="2017-11" db="EMBL/GenBank/DDBJ databases">
        <title>The genome of Rhizophagus clarus HR1 reveals common genetic basis of auxotrophy among arbuscular mycorrhizal fungi.</title>
        <authorList>
            <person name="Kobayashi Y."/>
        </authorList>
    </citation>
    <scope>NUCLEOTIDE SEQUENCE [LARGE SCALE GENOMIC DNA]</scope>
    <source>
        <strain evidence="1 3">HR1</strain>
    </source>
</reference>